<evidence type="ECO:0000256" key="1">
    <source>
        <dbReference type="HAMAP-Rule" id="MF_00761"/>
    </source>
</evidence>
<dbReference type="Proteomes" id="UP000626244">
    <property type="component" value="Unassembled WGS sequence"/>
</dbReference>
<keyword evidence="3" id="KW-1185">Reference proteome</keyword>
<protein>
    <recommendedName>
        <fullName evidence="1">UPF0303 protein GCM10007380_17060</fullName>
    </recommendedName>
</protein>
<comment type="caution">
    <text evidence="2">The sequence shown here is derived from an EMBL/GenBank/DDBJ whole genome shotgun (WGS) entry which is preliminary data.</text>
</comment>
<dbReference type="InterPro" id="IPR005624">
    <property type="entry name" value="PduO/GlcC-like"/>
</dbReference>
<gene>
    <name evidence="2" type="ORF">GCM10007380_17060</name>
</gene>
<dbReference type="InterPro" id="IPR010371">
    <property type="entry name" value="YBR137W-like"/>
</dbReference>
<dbReference type="NCBIfam" id="NF002696">
    <property type="entry name" value="PRK02487.1-5"/>
    <property type="match status" value="1"/>
</dbReference>
<dbReference type="OrthoDB" id="9815315at2"/>
<dbReference type="Pfam" id="PF03928">
    <property type="entry name" value="HbpS-like"/>
    <property type="match status" value="1"/>
</dbReference>
<dbReference type="RefSeq" id="WP_087998101.1">
    <property type="nucleotide sequence ID" value="NZ_BMHB01000001.1"/>
</dbReference>
<reference evidence="3" key="1">
    <citation type="journal article" date="2019" name="Int. J. Syst. Evol. Microbiol.">
        <title>The Global Catalogue of Microorganisms (GCM) 10K type strain sequencing project: providing services to taxonomists for standard genome sequencing and annotation.</title>
        <authorList>
            <consortium name="The Broad Institute Genomics Platform"/>
            <consortium name="The Broad Institute Genome Sequencing Center for Infectious Disease"/>
            <person name="Wu L."/>
            <person name="Ma J."/>
        </authorList>
    </citation>
    <scope>NUCLEOTIDE SEQUENCE [LARGE SCALE GENOMIC DNA]</scope>
    <source>
        <strain evidence="3">CGMCC 1.14993</strain>
    </source>
</reference>
<evidence type="ECO:0000313" key="3">
    <source>
        <dbReference type="Proteomes" id="UP000626244"/>
    </source>
</evidence>
<dbReference type="PANTHER" id="PTHR28255">
    <property type="match status" value="1"/>
</dbReference>
<comment type="similarity">
    <text evidence="1">Belongs to the UPF0303 family.</text>
</comment>
<dbReference type="SUPFAM" id="SSF143744">
    <property type="entry name" value="GlcG-like"/>
    <property type="match status" value="1"/>
</dbReference>
<name>A0A8J3EXK4_9BACI</name>
<evidence type="ECO:0000313" key="2">
    <source>
        <dbReference type="EMBL" id="GGI13267.1"/>
    </source>
</evidence>
<proteinExistence type="inferred from homology"/>
<accession>A0A8J3EXK4</accession>
<dbReference type="AlphaFoldDB" id="A0A8J3EXK4"/>
<sequence length="162" mass="18561">MENTNIQEKLDLIKKQEEKLVFKRFSNEDALEIGLSIIEATKKINKAVSINIVKNGQTIFHHAMDGTTPDQDEWIKKKTNVVLRHHHSSYYMRFYNEMKNRSYFEFYSVSPFDYAIHGGAFPITIEGTGVIGVITVSGLSQEEDHGLIVEAFTKFLTETSQL</sequence>
<dbReference type="Gene3D" id="3.30.450.150">
    <property type="entry name" value="Haem-degrading domain"/>
    <property type="match status" value="1"/>
</dbReference>
<dbReference type="EMBL" id="BMHB01000001">
    <property type="protein sequence ID" value="GGI13267.1"/>
    <property type="molecule type" value="Genomic_DNA"/>
</dbReference>
<dbReference type="HAMAP" id="MF_00761">
    <property type="entry name" value="UPF0303"/>
    <property type="match status" value="1"/>
</dbReference>
<dbReference type="PIRSF" id="PIRSF008757">
    <property type="entry name" value="UCP008757"/>
    <property type="match status" value="1"/>
</dbReference>
<dbReference type="InterPro" id="IPR038084">
    <property type="entry name" value="PduO/GlcC-like_sf"/>
</dbReference>
<organism evidence="2 3">
    <name type="scientific">Gottfriedia solisilvae</name>
    <dbReference type="NCBI Taxonomy" id="1516104"/>
    <lineage>
        <taxon>Bacteria</taxon>
        <taxon>Bacillati</taxon>
        <taxon>Bacillota</taxon>
        <taxon>Bacilli</taxon>
        <taxon>Bacillales</taxon>
        <taxon>Bacillaceae</taxon>
        <taxon>Gottfriedia</taxon>
    </lineage>
</organism>
<dbReference type="PANTHER" id="PTHR28255:SF1">
    <property type="entry name" value="UPF0303 PROTEIN YBR137W"/>
    <property type="match status" value="1"/>
</dbReference>